<evidence type="ECO:0000256" key="1">
    <source>
        <dbReference type="ARBA" id="ARBA00004365"/>
    </source>
</evidence>
<keyword evidence="11" id="KW-1185">Reference proteome</keyword>
<evidence type="ECO:0000256" key="4">
    <source>
        <dbReference type="ARBA" id="ARBA00016244"/>
    </source>
</evidence>
<dbReference type="GO" id="GO:0009424">
    <property type="term" value="C:bacterial-type flagellum hook"/>
    <property type="evidence" value="ECO:0007669"/>
    <property type="project" value="UniProtKB-UniRule"/>
</dbReference>
<dbReference type="GO" id="GO:0005576">
    <property type="term" value="C:extracellular region"/>
    <property type="evidence" value="ECO:0007669"/>
    <property type="project" value="UniProtKB-SubCell"/>
</dbReference>
<dbReference type="PANTHER" id="PTHR30033">
    <property type="entry name" value="FLAGELLAR HOOK-ASSOCIATED PROTEIN 1"/>
    <property type="match status" value="1"/>
</dbReference>
<dbReference type="OrthoDB" id="9802553at2"/>
<dbReference type="GO" id="GO:0044780">
    <property type="term" value="P:bacterial-type flagellum assembly"/>
    <property type="evidence" value="ECO:0007669"/>
    <property type="project" value="InterPro"/>
</dbReference>
<keyword evidence="5 7" id="KW-0964">Secreted</keyword>
<evidence type="ECO:0000313" key="10">
    <source>
        <dbReference type="EMBL" id="BBM84980.1"/>
    </source>
</evidence>
<keyword evidence="10" id="KW-0966">Cell projection</keyword>
<protein>
    <recommendedName>
        <fullName evidence="4 7">Flagellar hook-associated protein 1</fullName>
        <shortName evidence="7">HAP1</shortName>
    </recommendedName>
</protein>
<dbReference type="RefSeq" id="WP_151969104.1">
    <property type="nucleotide sequence ID" value="NZ_AP019860.1"/>
</dbReference>
<organism evidence="10 11">
    <name type="scientific">Uabimicrobium amorphum</name>
    <dbReference type="NCBI Taxonomy" id="2596890"/>
    <lineage>
        <taxon>Bacteria</taxon>
        <taxon>Pseudomonadati</taxon>
        <taxon>Planctomycetota</taxon>
        <taxon>Candidatus Uabimicrobiia</taxon>
        <taxon>Candidatus Uabimicrobiales</taxon>
        <taxon>Candidatus Uabimicrobiaceae</taxon>
        <taxon>Candidatus Uabimicrobium</taxon>
    </lineage>
</organism>
<dbReference type="KEGG" id="uam:UABAM_03343"/>
<dbReference type="AlphaFoldDB" id="A0A5S9IPW8"/>
<dbReference type="Pfam" id="PF22638">
    <property type="entry name" value="FlgK_D1"/>
    <property type="match status" value="1"/>
</dbReference>
<dbReference type="Pfam" id="PF06429">
    <property type="entry name" value="Flg_bbr_C"/>
    <property type="match status" value="1"/>
</dbReference>
<evidence type="ECO:0000259" key="8">
    <source>
        <dbReference type="Pfam" id="PF06429"/>
    </source>
</evidence>
<sequence length="542" mass="59143">MRLENVSRSIQINQQAIQTTSHNITNANTPGFSRQEVLLKAGVAETSNIGKLGIGVDASGVERKVNNFLEQRISTNLQNQGRIEVQKPIILQLEDIFASSPGDLISRIDKFSQSLGEVSLRPEDNGLRELFIDTSKELTDSFRDHASKFAQVEQQVNEELQDSVANFNSLIQEIDGLNKGIVSSPEAANDLLDQRDQKIRELSSLGNISVSFSQEGHAQVFLGTQPIVDQNQVFSLEVANDGGLQLQGTNNNIDVKSGKLGGLLQLNNEILPQHTNRLNDLATNFAFEMNKIHATGIGKETGLTDTLSFVGASDPLANLDTLNLPIQQGDLTVQLREIATGNISETTVSIDPTTESLEDIRAKLDAVANINGTINANGQLGLQADAGFDFSFTADTSDFLASFQINSIFVGDDANNINVATQLEDVNRLALAKSFSAGNNENSLLLQETLENNNSNLQDLNFSDFLGTSISEIGQQSQNLQNQENLQNSVIQNLENLRESVSGVSVDEELVNLNKFQRSFEASTRVFQTLNTLLQDIINLGR</sequence>
<evidence type="ECO:0000256" key="5">
    <source>
        <dbReference type="ARBA" id="ARBA00022525"/>
    </source>
</evidence>
<dbReference type="InterPro" id="IPR053927">
    <property type="entry name" value="FlgK_helical"/>
</dbReference>
<feature type="domain" description="Flagellar basal-body/hook protein C-terminal" evidence="8">
    <location>
        <begin position="501"/>
        <end position="540"/>
    </location>
</feature>
<dbReference type="PRINTS" id="PR01005">
    <property type="entry name" value="FLGHOOKAP1"/>
</dbReference>
<name>A0A5S9IPW8_UABAM</name>
<keyword evidence="10" id="KW-0969">Cilium</keyword>
<keyword evidence="6 7" id="KW-0975">Bacterial flagellum</keyword>
<evidence type="ECO:0000256" key="2">
    <source>
        <dbReference type="ARBA" id="ARBA00004613"/>
    </source>
</evidence>
<dbReference type="GO" id="GO:0005198">
    <property type="term" value="F:structural molecule activity"/>
    <property type="evidence" value="ECO:0007669"/>
    <property type="project" value="UniProtKB-UniRule"/>
</dbReference>
<evidence type="ECO:0000313" key="11">
    <source>
        <dbReference type="Proteomes" id="UP000326354"/>
    </source>
</evidence>
<dbReference type="NCBIfam" id="TIGR02492">
    <property type="entry name" value="flgK_ends"/>
    <property type="match status" value="1"/>
</dbReference>
<dbReference type="InterPro" id="IPR010930">
    <property type="entry name" value="Flg_bb/hook_C_dom"/>
</dbReference>
<comment type="subcellular location">
    <subcellularLocation>
        <location evidence="1 7">Bacterial flagellum</location>
    </subcellularLocation>
    <subcellularLocation>
        <location evidence="2 7">Secreted</location>
    </subcellularLocation>
</comment>
<evidence type="ECO:0000256" key="3">
    <source>
        <dbReference type="ARBA" id="ARBA00009677"/>
    </source>
</evidence>
<keyword evidence="10" id="KW-0282">Flagellum</keyword>
<reference evidence="10 11" key="1">
    <citation type="submission" date="2019-08" db="EMBL/GenBank/DDBJ databases">
        <title>Complete genome sequence of Candidatus Uab amorphum.</title>
        <authorList>
            <person name="Shiratori T."/>
            <person name="Suzuki S."/>
            <person name="Kakizawa Y."/>
            <person name="Ishida K."/>
        </authorList>
    </citation>
    <scope>NUCLEOTIDE SEQUENCE [LARGE SCALE GENOMIC DNA]</scope>
    <source>
        <strain evidence="10 11">SRT547</strain>
    </source>
</reference>
<dbReference type="SUPFAM" id="SSF64518">
    <property type="entry name" value="Phase 1 flagellin"/>
    <property type="match status" value="1"/>
</dbReference>
<gene>
    <name evidence="7" type="primary">flgK</name>
    <name evidence="10" type="ORF">UABAM_03343</name>
</gene>
<accession>A0A5S9IPW8</accession>
<evidence type="ECO:0000256" key="6">
    <source>
        <dbReference type="ARBA" id="ARBA00023143"/>
    </source>
</evidence>
<evidence type="ECO:0000256" key="7">
    <source>
        <dbReference type="RuleBase" id="RU362065"/>
    </source>
</evidence>
<feature type="domain" description="Flagellar hook-associated protein FlgK helical" evidence="9">
    <location>
        <begin position="92"/>
        <end position="299"/>
    </location>
</feature>
<dbReference type="InterPro" id="IPR002371">
    <property type="entry name" value="FlgK"/>
</dbReference>
<evidence type="ECO:0000259" key="9">
    <source>
        <dbReference type="Pfam" id="PF22638"/>
    </source>
</evidence>
<comment type="similarity">
    <text evidence="3 7">Belongs to the flagella basal body rod proteins family.</text>
</comment>
<proteinExistence type="inferred from homology"/>
<dbReference type="EMBL" id="AP019860">
    <property type="protein sequence ID" value="BBM84980.1"/>
    <property type="molecule type" value="Genomic_DNA"/>
</dbReference>
<dbReference type="Proteomes" id="UP000326354">
    <property type="component" value="Chromosome"/>
</dbReference>
<dbReference type="PANTHER" id="PTHR30033:SF1">
    <property type="entry name" value="FLAGELLAR HOOK-ASSOCIATED PROTEIN 1"/>
    <property type="match status" value="1"/>
</dbReference>